<dbReference type="AlphaFoldDB" id="A0A1Y2GEZ1"/>
<dbReference type="RefSeq" id="XP_021878665.1">
    <property type="nucleotide sequence ID" value="XM_022025108.1"/>
</dbReference>
<keyword evidence="2" id="KW-1185">Reference proteome</keyword>
<sequence length="219" mass="25440">MLGLLTVKQRTFSFFFPFPRNDRCCSTRPLPAKKQTIDLVSPLLRLLSNPFLFVYIKSPLFPSFSFFTPSYLTSRLTFILSWLYVSYTKLDPITTSSYHSETPPLLHLYKQQIRRLQTWLLPSGRCFASVANSRQRRLHQCHPKLTTLNNSIVSIQSMMRSWLWLGQMEYQGIAHKSHGKSTIFTTYNLLDHPLPKHHMKSLLELLPVLKALELPLSTV</sequence>
<dbReference type="Proteomes" id="UP000193648">
    <property type="component" value="Unassembled WGS sequence"/>
</dbReference>
<gene>
    <name evidence="1" type="ORF">BCR41DRAFT_358775</name>
</gene>
<organism evidence="1 2">
    <name type="scientific">Lobosporangium transversale</name>
    <dbReference type="NCBI Taxonomy" id="64571"/>
    <lineage>
        <taxon>Eukaryota</taxon>
        <taxon>Fungi</taxon>
        <taxon>Fungi incertae sedis</taxon>
        <taxon>Mucoromycota</taxon>
        <taxon>Mortierellomycotina</taxon>
        <taxon>Mortierellomycetes</taxon>
        <taxon>Mortierellales</taxon>
        <taxon>Mortierellaceae</taxon>
        <taxon>Lobosporangium</taxon>
    </lineage>
</organism>
<reference evidence="1 2" key="1">
    <citation type="submission" date="2016-07" db="EMBL/GenBank/DDBJ databases">
        <title>Pervasive Adenine N6-methylation of Active Genes in Fungi.</title>
        <authorList>
            <consortium name="DOE Joint Genome Institute"/>
            <person name="Mondo S.J."/>
            <person name="Dannebaum R.O."/>
            <person name="Kuo R.C."/>
            <person name="Labutti K."/>
            <person name="Haridas S."/>
            <person name="Kuo A."/>
            <person name="Salamov A."/>
            <person name="Ahrendt S.R."/>
            <person name="Lipzen A."/>
            <person name="Sullivan W."/>
            <person name="Andreopoulos W.B."/>
            <person name="Clum A."/>
            <person name="Lindquist E."/>
            <person name="Daum C."/>
            <person name="Ramamoorthy G.K."/>
            <person name="Gryganskyi A."/>
            <person name="Culley D."/>
            <person name="Magnuson J.K."/>
            <person name="James T.Y."/>
            <person name="O'Malley M.A."/>
            <person name="Stajich J.E."/>
            <person name="Spatafora J.W."/>
            <person name="Visel A."/>
            <person name="Grigoriev I.V."/>
        </authorList>
    </citation>
    <scope>NUCLEOTIDE SEQUENCE [LARGE SCALE GENOMIC DNA]</scope>
    <source>
        <strain evidence="1 2">NRRL 3116</strain>
    </source>
</reference>
<name>A0A1Y2GEZ1_9FUNG</name>
<dbReference type="EMBL" id="MCFF01000035">
    <property type="protein sequence ID" value="ORZ09038.1"/>
    <property type="molecule type" value="Genomic_DNA"/>
</dbReference>
<dbReference type="InParanoid" id="A0A1Y2GEZ1"/>
<evidence type="ECO:0000313" key="2">
    <source>
        <dbReference type="Proteomes" id="UP000193648"/>
    </source>
</evidence>
<proteinExistence type="predicted"/>
<protein>
    <submittedName>
        <fullName evidence="1">Uncharacterized protein</fullName>
    </submittedName>
</protein>
<feature type="non-terminal residue" evidence="1">
    <location>
        <position position="1"/>
    </location>
</feature>
<evidence type="ECO:0000313" key="1">
    <source>
        <dbReference type="EMBL" id="ORZ09038.1"/>
    </source>
</evidence>
<dbReference type="GeneID" id="33566952"/>
<comment type="caution">
    <text evidence="1">The sequence shown here is derived from an EMBL/GenBank/DDBJ whole genome shotgun (WGS) entry which is preliminary data.</text>
</comment>
<accession>A0A1Y2GEZ1</accession>